<organism evidence="3 4">
    <name type="scientific">Strongylocentrotus purpuratus</name>
    <name type="common">Purple sea urchin</name>
    <dbReference type="NCBI Taxonomy" id="7668"/>
    <lineage>
        <taxon>Eukaryota</taxon>
        <taxon>Metazoa</taxon>
        <taxon>Echinodermata</taxon>
        <taxon>Eleutherozoa</taxon>
        <taxon>Echinozoa</taxon>
        <taxon>Echinoidea</taxon>
        <taxon>Euechinoidea</taxon>
        <taxon>Echinacea</taxon>
        <taxon>Camarodonta</taxon>
        <taxon>Echinidea</taxon>
        <taxon>Strongylocentrotidae</taxon>
        <taxon>Strongylocentrotus</taxon>
    </lineage>
</organism>
<reference evidence="3" key="2">
    <citation type="submission" date="2021-01" db="UniProtKB">
        <authorList>
            <consortium name="EnsemblMetazoa"/>
        </authorList>
    </citation>
    <scope>IDENTIFICATION</scope>
</reference>
<sequence>MATSEDSDVAMVLRRGPLEKTPIRDACSNSECIAMVTSERRVYVCDLTDASKQHKYVKVNFTTSEGDGKPDVDIVSVCCGRHHFLALSAGGRVYSWGKNNYGQLGKKKQKRYKGQEREKEALEPR</sequence>
<dbReference type="PROSITE" id="PS50012">
    <property type="entry name" value="RCC1_3"/>
    <property type="match status" value="1"/>
</dbReference>
<protein>
    <submittedName>
        <fullName evidence="3">Uncharacterized protein</fullName>
    </submittedName>
</protein>
<evidence type="ECO:0000256" key="1">
    <source>
        <dbReference type="PROSITE-ProRule" id="PRU00235"/>
    </source>
</evidence>
<dbReference type="OrthoDB" id="8068875at2759"/>
<dbReference type="EnsemblMetazoa" id="XM_030982582">
    <property type="protein sequence ID" value="XP_030838442"/>
    <property type="gene ID" value="LOC115922850"/>
</dbReference>
<reference evidence="4" key="1">
    <citation type="submission" date="2015-02" db="EMBL/GenBank/DDBJ databases">
        <title>Genome sequencing for Strongylocentrotus purpuratus.</title>
        <authorList>
            <person name="Murali S."/>
            <person name="Liu Y."/>
            <person name="Vee V."/>
            <person name="English A."/>
            <person name="Wang M."/>
            <person name="Skinner E."/>
            <person name="Han Y."/>
            <person name="Muzny D.M."/>
            <person name="Worley K.C."/>
            <person name="Gibbs R.A."/>
        </authorList>
    </citation>
    <scope>NUCLEOTIDE SEQUENCE</scope>
</reference>
<dbReference type="SUPFAM" id="SSF50985">
    <property type="entry name" value="RCC1/BLIP-II"/>
    <property type="match status" value="1"/>
</dbReference>
<dbReference type="PANTHER" id="PTHR45982:SF1">
    <property type="entry name" value="REGULATOR OF CHROMOSOME CONDENSATION"/>
    <property type="match status" value="1"/>
</dbReference>
<dbReference type="Gene3D" id="2.130.10.30">
    <property type="entry name" value="Regulator of chromosome condensation 1/beta-lactamase-inhibitor protein II"/>
    <property type="match status" value="1"/>
</dbReference>
<name>A0A7M7NLW6_STRPU</name>
<feature type="region of interest" description="Disordered" evidence="2">
    <location>
        <begin position="105"/>
        <end position="125"/>
    </location>
</feature>
<dbReference type="InterPro" id="IPR000408">
    <property type="entry name" value="Reg_chr_condens"/>
</dbReference>
<dbReference type="RefSeq" id="XP_030838442.1">
    <property type="nucleotide sequence ID" value="XM_030982582.1"/>
</dbReference>
<accession>A0A7M7NLW6</accession>
<evidence type="ECO:0000256" key="2">
    <source>
        <dbReference type="SAM" id="MobiDB-lite"/>
    </source>
</evidence>
<evidence type="ECO:0000313" key="3">
    <source>
        <dbReference type="EnsemblMetazoa" id="XP_030838442"/>
    </source>
</evidence>
<dbReference type="KEGG" id="spu:115922850"/>
<evidence type="ECO:0000313" key="4">
    <source>
        <dbReference type="Proteomes" id="UP000007110"/>
    </source>
</evidence>
<feature type="compositionally biased region" description="Basic and acidic residues" evidence="2">
    <location>
        <begin position="113"/>
        <end position="125"/>
    </location>
</feature>
<dbReference type="InterPro" id="IPR051553">
    <property type="entry name" value="Ran_GTPase-activating"/>
</dbReference>
<dbReference type="PANTHER" id="PTHR45982">
    <property type="entry name" value="REGULATOR OF CHROMOSOME CONDENSATION"/>
    <property type="match status" value="1"/>
</dbReference>
<dbReference type="Proteomes" id="UP000007110">
    <property type="component" value="Unassembled WGS sequence"/>
</dbReference>
<keyword evidence="4" id="KW-1185">Reference proteome</keyword>
<feature type="repeat" description="RCC1" evidence="1">
    <location>
        <begin position="91"/>
        <end position="125"/>
    </location>
</feature>
<dbReference type="GeneID" id="115922850"/>
<dbReference type="Pfam" id="PF13540">
    <property type="entry name" value="RCC1_2"/>
    <property type="match status" value="1"/>
</dbReference>
<dbReference type="AlphaFoldDB" id="A0A7M7NLW6"/>
<dbReference type="InParanoid" id="A0A7M7NLW6"/>
<proteinExistence type="predicted"/>
<dbReference type="InterPro" id="IPR009091">
    <property type="entry name" value="RCC1/BLIP-II"/>
</dbReference>